<dbReference type="EC" id="2.4.2.26" evidence="6"/>
<keyword evidence="20" id="KW-1185">Reference proteome</keyword>
<evidence type="ECO:0000256" key="7">
    <source>
        <dbReference type="ARBA" id="ARBA00022676"/>
    </source>
</evidence>
<organism evidence="20 21">
    <name type="scientific">Diaphorina citri</name>
    <name type="common">Asian citrus psyllid</name>
    <dbReference type="NCBI Taxonomy" id="121845"/>
    <lineage>
        <taxon>Eukaryota</taxon>
        <taxon>Metazoa</taxon>
        <taxon>Ecdysozoa</taxon>
        <taxon>Arthropoda</taxon>
        <taxon>Hexapoda</taxon>
        <taxon>Insecta</taxon>
        <taxon>Pterygota</taxon>
        <taxon>Neoptera</taxon>
        <taxon>Paraneoptera</taxon>
        <taxon>Hemiptera</taxon>
        <taxon>Sternorrhyncha</taxon>
        <taxon>Psylloidea</taxon>
        <taxon>Psyllidae</taxon>
        <taxon>Diaphorininae</taxon>
        <taxon>Diaphorina</taxon>
    </lineage>
</organism>
<dbReference type="GO" id="GO:0000139">
    <property type="term" value="C:Golgi membrane"/>
    <property type="evidence" value="ECO:0007669"/>
    <property type="project" value="UniProtKB-SubCell"/>
</dbReference>
<dbReference type="GO" id="GO:0005789">
    <property type="term" value="C:endoplasmic reticulum membrane"/>
    <property type="evidence" value="ECO:0007669"/>
    <property type="project" value="UniProtKB-SubCell"/>
</dbReference>
<evidence type="ECO:0000256" key="9">
    <source>
        <dbReference type="ARBA" id="ARBA00022692"/>
    </source>
</evidence>
<dbReference type="PaxDb" id="121845-A0A1S3DNF1"/>
<evidence type="ECO:0000256" key="1">
    <source>
        <dbReference type="ARBA" id="ARBA00004323"/>
    </source>
</evidence>
<feature type="non-terminal residue" evidence="21">
    <location>
        <position position="233"/>
    </location>
</feature>
<evidence type="ECO:0000256" key="10">
    <source>
        <dbReference type="ARBA" id="ARBA00022723"/>
    </source>
</evidence>
<dbReference type="UniPathway" id="UPA00755"/>
<dbReference type="PANTHER" id="PTHR46025:SF3">
    <property type="entry name" value="XYLOSYLTRANSFERASE OXT"/>
    <property type="match status" value="1"/>
</dbReference>
<evidence type="ECO:0000256" key="8">
    <source>
        <dbReference type="ARBA" id="ARBA00022679"/>
    </source>
</evidence>
<dbReference type="GO" id="GO:0030158">
    <property type="term" value="F:protein xylosyltransferase activity"/>
    <property type="evidence" value="ECO:0007669"/>
    <property type="project" value="UniProtKB-EC"/>
</dbReference>
<evidence type="ECO:0000256" key="18">
    <source>
        <dbReference type="ARBA" id="ARBA00042865"/>
    </source>
</evidence>
<comment type="pathway">
    <text evidence="3">Glycan metabolism; chondroitin sulfate biosynthesis.</text>
</comment>
<reference evidence="21" key="1">
    <citation type="submission" date="2025-08" db="UniProtKB">
        <authorList>
            <consortium name="RefSeq"/>
        </authorList>
    </citation>
    <scope>IDENTIFICATION</scope>
</reference>
<evidence type="ECO:0000256" key="2">
    <source>
        <dbReference type="ARBA" id="ARBA00004648"/>
    </source>
</evidence>
<dbReference type="InterPro" id="IPR003406">
    <property type="entry name" value="Glyco_trans_14"/>
</dbReference>
<accession>A0A1S3DNF1</accession>
<comment type="catalytic activity">
    <reaction evidence="19">
        <text>UDP-alpha-D-xylose + L-seryl-[protein] = 3-O-(beta-D-xylosyl)-L-seryl-[protein] + UDP + H(+)</text>
        <dbReference type="Rhea" id="RHEA:50192"/>
        <dbReference type="Rhea" id="RHEA-COMP:9863"/>
        <dbReference type="Rhea" id="RHEA-COMP:12567"/>
        <dbReference type="ChEBI" id="CHEBI:15378"/>
        <dbReference type="ChEBI" id="CHEBI:29999"/>
        <dbReference type="ChEBI" id="CHEBI:57632"/>
        <dbReference type="ChEBI" id="CHEBI:58223"/>
        <dbReference type="ChEBI" id="CHEBI:132085"/>
        <dbReference type="EC" id="2.4.2.26"/>
    </reaction>
</comment>
<keyword evidence="12" id="KW-0735">Signal-anchor</keyword>
<keyword evidence="16" id="KW-1015">Disulfide bond</keyword>
<evidence type="ECO:0000256" key="14">
    <source>
        <dbReference type="ARBA" id="ARBA00023034"/>
    </source>
</evidence>
<comment type="subcellular location">
    <subcellularLocation>
        <location evidence="2">Endoplasmic reticulum membrane</location>
        <topology evidence="2">Single-pass type II membrane protein</topology>
    </subcellularLocation>
    <subcellularLocation>
        <location evidence="1">Golgi apparatus membrane</location>
        <topology evidence="1">Single-pass type II membrane protein</topology>
    </subcellularLocation>
</comment>
<evidence type="ECO:0000256" key="15">
    <source>
        <dbReference type="ARBA" id="ARBA00023136"/>
    </source>
</evidence>
<dbReference type="GO" id="GO:0050650">
    <property type="term" value="P:chondroitin sulfate proteoglycan biosynthetic process"/>
    <property type="evidence" value="ECO:0007669"/>
    <property type="project" value="TreeGrafter"/>
</dbReference>
<sequence>MDWIFYSTDYCVQVENLKRTAPWWIFSRLIETRTSSNHTADRYIEDHFFLIHVDARQDYLFRELLSLELRLPNVRLSRRRQATIWGGASLVTILLDSMQQLLESGWRWDFIVNLSESDYPVKTNRALVDFLSANRDKNFVKSHGRQVHRFISKQGLDKSFVECEARMWRVGDRTLPQGIVMDGGSDWLVLSRSFVSYVASPEKDELVRGLLTLFKYTLLPAEVRITRLKKKKK</sequence>
<keyword evidence="13" id="KW-1133">Transmembrane helix</keyword>
<name>A0A1S3DNF1_DIACI</name>
<dbReference type="GeneID" id="103521629"/>
<evidence type="ECO:0000256" key="12">
    <source>
        <dbReference type="ARBA" id="ARBA00022968"/>
    </source>
</evidence>
<dbReference type="STRING" id="121845.A0A1S3DNF1"/>
<evidence type="ECO:0000256" key="19">
    <source>
        <dbReference type="ARBA" id="ARBA00047847"/>
    </source>
</evidence>
<evidence type="ECO:0000256" key="4">
    <source>
        <dbReference type="ARBA" id="ARBA00005093"/>
    </source>
</evidence>
<keyword evidence="15" id="KW-0472">Membrane</keyword>
<evidence type="ECO:0000256" key="13">
    <source>
        <dbReference type="ARBA" id="ARBA00022989"/>
    </source>
</evidence>
<keyword evidence="9" id="KW-0812">Transmembrane</keyword>
<keyword evidence="14" id="KW-0333">Golgi apparatus</keyword>
<evidence type="ECO:0000256" key="6">
    <source>
        <dbReference type="ARBA" id="ARBA00011972"/>
    </source>
</evidence>
<evidence type="ECO:0000256" key="16">
    <source>
        <dbReference type="ARBA" id="ARBA00023157"/>
    </source>
</evidence>
<comment type="similarity">
    <text evidence="5">Belongs to the glycosyltransferase 14 family. XylT subfamily.</text>
</comment>
<dbReference type="UniPathway" id="UPA00756"/>
<dbReference type="Proteomes" id="UP000079169">
    <property type="component" value="Unplaced"/>
</dbReference>
<keyword evidence="17" id="KW-0325">Glycoprotein</keyword>
<keyword evidence="8" id="KW-0808">Transferase</keyword>
<evidence type="ECO:0000313" key="21">
    <source>
        <dbReference type="RefSeq" id="XP_008484963.3"/>
    </source>
</evidence>
<keyword evidence="10" id="KW-0479">Metal-binding</keyword>
<dbReference type="RefSeq" id="XP_008484963.3">
    <property type="nucleotide sequence ID" value="XM_008486741.3"/>
</dbReference>
<evidence type="ECO:0000256" key="5">
    <source>
        <dbReference type="ARBA" id="ARBA00010195"/>
    </source>
</evidence>
<dbReference type="PANTHER" id="PTHR46025">
    <property type="entry name" value="XYLOSYLTRANSFERASE OXT"/>
    <property type="match status" value="1"/>
</dbReference>
<keyword evidence="11" id="KW-0256">Endoplasmic reticulum</keyword>
<dbReference type="InterPro" id="IPR043538">
    <property type="entry name" value="XYLT"/>
</dbReference>
<evidence type="ECO:0000256" key="11">
    <source>
        <dbReference type="ARBA" id="ARBA00022824"/>
    </source>
</evidence>
<evidence type="ECO:0000256" key="3">
    <source>
        <dbReference type="ARBA" id="ARBA00004840"/>
    </source>
</evidence>
<keyword evidence="7" id="KW-0328">Glycosyltransferase</keyword>
<dbReference type="KEGG" id="dci:103521629"/>
<dbReference type="GO" id="GO:0015012">
    <property type="term" value="P:heparan sulfate proteoglycan biosynthetic process"/>
    <property type="evidence" value="ECO:0007669"/>
    <property type="project" value="UniProtKB-UniPathway"/>
</dbReference>
<dbReference type="Pfam" id="PF02485">
    <property type="entry name" value="Branch"/>
    <property type="match status" value="1"/>
</dbReference>
<comment type="pathway">
    <text evidence="4">Glycan metabolism; heparan sulfate biosynthesis.</text>
</comment>
<dbReference type="AlphaFoldDB" id="A0A1S3DNF1"/>
<evidence type="ECO:0000313" key="20">
    <source>
        <dbReference type="Proteomes" id="UP000079169"/>
    </source>
</evidence>
<dbReference type="GO" id="GO:0046872">
    <property type="term" value="F:metal ion binding"/>
    <property type="evidence" value="ECO:0007669"/>
    <property type="project" value="UniProtKB-KW"/>
</dbReference>
<protein>
    <recommendedName>
        <fullName evidence="6">protein xylosyltransferase</fullName>
        <ecNumber evidence="6">2.4.2.26</ecNumber>
    </recommendedName>
    <alternativeName>
        <fullName evidence="18">Peptide O-xylosyltransferase</fullName>
    </alternativeName>
</protein>
<proteinExistence type="inferred from homology"/>
<evidence type="ECO:0000256" key="17">
    <source>
        <dbReference type="ARBA" id="ARBA00023180"/>
    </source>
</evidence>
<gene>
    <name evidence="21" type="primary">LOC103521629</name>
</gene>